<feature type="transmembrane region" description="Helical" evidence="3">
    <location>
        <begin position="237"/>
        <end position="262"/>
    </location>
</feature>
<feature type="region of interest" description="Disordered" evidence="2">
    <location>
        <begin position="272"/>
        <end position="297"/>
    </location>
</feature>
<dbReference type="EMBL" id="JAAIUW010000008">
    <property type="protein sequence ID" value="KAF7820450.1"/>
    <property type="molecule type" value="Genomic_DNA"/>
</dbReference>
<dbReference type="InterPro" id="IPR001841">
    <property type="entry name" value="Znf_RING"/>
</dbReference>
<evidence type="ECO:0000313" key="5">
    <source>
        <dbReference type="EMBL" id="KAF7820450.1"/>
    </source>
</evidence>
<accession>A0A834TGM3</accession>
<gene>
    <name evidence="5" type="ORF">G2W53_025905</name>
</gene>
<protein>
    <submittedName>
        <fullName evidence="5">RING-H2 finger protein ATL70-like</fullName>
    </submittedName>
</protein>
<dbReference type="CDD" id="cd16461">
    <property type="entry name" value="RING-H2_EL5-like"/>
    <property type="match status" value="1"/>
</dbReference>
<dbReference type="SMART" id="SM00184">
    <property type="entry name" value="RING"/>
    <property type="match status" value="1"/>
</dbReference>
<reference evidence="5" key="1">
    <citation type="submission" date="2020-09" db="EMBL/GenBank/DDBJ databases">
        <title>Genome-Enabled Discovery of Anthraquinone Biosynthesis in Senna tora.</title>
        <authorList>
            <person name="Kang S.-H."/>
            <person name="Pandey R.P."/>
            <person name="Lee C.-M."/>
            <person name="Sim J.-S."/>
            <person name="Jeong J.-T."/>
            <person name="Choi B.-S."/>
            <person name="Jung M."/>
            <person name="Ginzburg D."/>
            <person name="Zhao K."/>
            <person name="Won S.Y."/>
            <person name="Oh T.-J."/>
            <person name="Yu Y."/>
            <person name="Kim N.-H."/>
            <person name="Lee O.R."/>
            <person name="Lee T.-H."/>
            <person name="Bashyal P."/>
            <person name="Kim T.-S."/>
            <person name="Lee W.-H."/>
            <person name="Kawkins C."/>
            <person name="Kim C.-K."/>
            <person name="Kim J.S."/>
            <person name="Ahn B.O."/>
            <person name="Rhee S.Y."/>
            <person name="Sohng J.K."/>
        </authorList>
    </citation>
    <scope>NUCLEOTIDE SEQUENCE</scope>
    <source>
        <tissue evidence="5">Leaf</tissue>
    </source>
</reference>
<feature type="domain" description="RING-type" evidence="4">
    <location>
        <begin position="329"/>
        <end position="371"/>
    </location>
</feature>
<keyword evidence="1" id="KW-0863">Zinc-finger</keyword>
<dbReference type="Pfam" id="PF13639">
    <property type="entry name" value="zf-RING_2"/>
    <property type="match status" value="1"/>
</dbReference>
<evidence type="ECO:0000256" key="2">
    <source>
        <dbReference type="SAM" id="MobiDB-lite"/>
    </source>
</evidence>
<dbReference type="SUPFAM" id="SSF57850">
    <property type="entry name" value="RING/U-box"/>
    <property type="match status" value="1"/>
</dbReference>
<dbReference type="PANTHER" id="PTHR46719:SF22">
    <property type="entry name" value="ZINC FINGER, C3HC4 TYPE (RING FINGER) PROTEIN"/>
    <property type="match status" value="1"/>
</dbReference>
<keyword evidence="1" id="KW-0862">Zinc</keyword>
<evidence type="ECO:0000256" key="1">
    <source>
        <dbReference type="PROSITE-ProRule" id="PRU00175"/>
    </source>
</evidence>
<dbReference type="GO" id="GO:0008270">
    <property type="term" value="F:zinc ion binding"/>
    <property type="evidence" value="ECO:0007669"/>
    <property type="project" value="UniProtKB-KW"/>
</dbReference>
<dbReference type="PANTHER" id="PTHR46719">
    <property type="entry name" value="TRANSCRIPTION FACTOR C2H2 FAMILY-RELATED"/>
    <property type="match status" value="1"/>
</dbReference>
<comment type="caution">
    <text evidence="5">The sequence shown here is derived from an EMBL/GenBank/DDBJ whole genome shotgun (WGS) entry which is preliminary data.</text>
</comment>
<dbReference type="OrthoDB" id="8062037at2759"/>
<evidence type="ECO:0000256" key="3">
    <source>
        <dbReference type="SAM" id="Phobius"/>
    </source>
</evidence>
<dbReference type="InterPro" id="IPR045899">
    <property type="entry name" value="ATL71-like"/>
</dbReference>
<dbReference type="Proteomes" id="UP000634136">
    <property type="component" value="Unassembled WGS sequence"/>
</dbReference>
<name>A0A834TGM3_9FABA</name>
<evidence type="ECO:0000313" key="6">
    <source>
        <dbReference type="Proteomes" id="UP000634136"/>
    </source>
</evidence>
<organism evidence="5 6">
    <name type="scientific">Senna tora</name>
    <dbReference type="NCBI Taxonomy" id="362788"/>
    <lineage>
        <taxon>Eukaryota</taxon>
        <taxon>Viridiplantae</taxon>
        <taxon>Streptophyta</taxon>
        <taxon>Embryophyta</taxon>
        <taxon>Tracheophyta</taxon>
        <taxon>Spermatophyta</taxon>
        <taxon>Magnoliopsida</taxon>
        <taxon>eudicotyledons</taxon>
        <taxon>Gunneridae</taxon>
        <taxon>Pentapetalae</taxon>
        <taxon>rosids</taxon>
        <taxon>fabids</taxon>
        <taxon>Fabales</taxon>
        <taxon>Fabaceae</taxon>
        <taxon>Caesalpinioideae</taxon>
        <taxon>Cassia clade</taxon>
        <taxon>Senna</taxon>
    </lineage>
</organism>
<sequence>MPIPTSRPVHSRQSETGTSIRILHGQERRKIVLLRVTRLLAHARKLELPPHPPILHHQRRVPPGQHEELGSDPEFLERHLRQHRARAAASQVPADEIGLIGDNLDEASVPRARFALAFEQETVHEAERTDRDTMLRHEGEGNGGVQMDIDVEEILVSSEEFLPQGSEREIRVREEQECDFGLGIVGDGMNSGGGATPERVVVEVAGEGGGKMSNTTSPNMNSVSDDNESPSPDLTGYGYYTFGLSIGVLLLFCLITVAMYYFSSRRNPTTDTNETITAAGDHHHHLSPPSRAAAGVDDSTLRSYPAVLYSELAKSWKLQLDDWDWRRGCSICLGDYKESEWVRVLPECSHLFHRNCIDVWLRMNSSCPLCRNSPLPSPIAQVAPLAPWHCKANFLKVVIPLKLSQPPSHGGKCEKFMNPTSASSITRLLLHIIIGNLIFTSSKRSHSFISTASATITDPEKTRDDGG</sequence>
<feature type="region of interest" description="Disordered" evidence="2">
    <location>
        <begin position="208"/>
        <end position="229"/>
    </location>
</feature>
<feature type="compositionally biased region" description="Polar residues" evidence="2">
    <location>
        <begin position="212"/>
        <end position="229"/>
    </location>
</feature>
<keyword evidence="3" id="KW-0472">Membrane</keyword>
<keyword evidence="1" id="KW-0479">Metal-binding</keyword>
<evidence type="ECO:0000259" key="4">
    <source>
        <dbReference type="PROSITE" id="PS50089"/>
    </source>
</evidence>
<dbReference type="AlphaFoldDB" id="A0A834TGM3"/>
<keyword evidence="3" id="KW-0812">Transmembrane</keyword>
<keyword evidence="3" id="KW-1133">Transmembrane helix</keyword>
<dbReference type="InterPro" id="IPR013083">
    <property type="entry name" value="Znf_RING/FYVE/PHD"/>
</dbReference>
<keyword evidence="6" id="KW-1185">Reference proteome</keyword>
<proteinExistence type="predicted"/>
<dbReference type="PROSITE" id="PS50089">
    <property type="entry name" value="ZF_RING_2"/>
    <property type="match status" value="1"/>
</dbReference>
<dbReference type="Gene3D" id="3.30.40.10">
    <property type="entry name" value="Zinc/RING finger domain, C3HC4 (zinc finger)"/>
    <property type="match status" value="1"/>
</dbReference>